<reference evidence="2 3" key="1">
    <citation type="journal article" date="2020" name="J. Phycol.">
        <title>Comparative genome analysis reveals Cyanidiococcus gen. nov., a new extremophilic red algal genus sister to Cyanidioschyzon (Cyanidioschyzonaceae, Rhodophyta).</title>
        <authorList>
            <person name="Liu S.-L."/>
            <person name="Chiang Y.-R."/>
            <person name="Yoon H.S."/>
            <person name="Fu H.-Y."/>
        </authorList>
    </citation>
    <scope>NUCLEOTIDE SEQUENCE [LARGE SCALE GENOMIC DNA]</scope>
    <source>
        <strain evidence="2 3">THAL066</strain>
    </source>
</reference>
<gene>
    <name evidence="2" type="ORF">F1559_003686</name>
</gene>
<dbReference type="OrthoDB" id="12910at2759"/>
<dbReference type="EMBL" id="VWRR01000009">
    <property type="protein sequence ID" value="KAF6002796.1"/>
    <property type="molecule type" value="Genomic_DNA"/>
</dbReference>
<organism evidence="2 3">
    <name type="scientific">Cyanidiococcus yangmingshanensis</name>
    <dbReference type="NCBI Taxonomy" id="2690220"/>
    <lineage>
        <taxon>Eukaryota</taxon>
        <taxon>Rhodophyta</taxon>
        <taxon>Bangiophyceae</taxon>
        <taxon>Cyanidiales</taxon>
        <taxon>Cyanidiaceae</taxon>
        <taxon>Cyanidiococcus</taxon>
    </lineage>
</organism>
<feature type="region of interest" description="Disordered" evidence="1">
    <location>
        <begin position="711"/>
        <end position="774"/>
    </location>
</feature>
<comment type="caution">
    <text evidence="2">The sequence shown here is derived from an EMBL/GenBank/DDBJ whole genome shotgun (WGS) entry which is preliminary data.</text>
</comment>
<feature type="compositionally biased region" description="Polar residues" evidence="1">
    <location>
        <begin position="644"/>
        <end position="655"/>
    </location>
</feature>
<feature type="compositionally biased region" description="Polar residues" evidence="1">
    <location>
        <begin position="557"/>
        <end position="579"/>
    </location>
</feature>
<feature type="region of interest" description="Disordered" evidence="1">
    <location>
        <begin position="557"/>
        <end position="604"/>
    </location>
</feature>
<feature type="region of interest" description="Disordered" evidence="1">
    <location>
        <begin position="1"/>
        <end position="26"/>
    </location>
</feature>
<evidence type="ECO:0000313" key="2">
    <source>
        <dbReference type="EMBL" id="KAF6002796.1"/>
    </source>
</evidence>
<feature type="region of interest" description="Disordered" evidence="1">
    <location>
        <begin position="628"/>
        <end position="662"/>
    </location>
</feature>
<proteinExistence type="predicted"/>
<dbReference type="Proteomes" id="UP000530660">
    <property type="component" value="Unassembled WGS sequence"/>
</dbReference>
<keyword evidence="3" id="KW-1185">Reference proteome</keyword>
<evidence type="ECO:0000256" key="1">
    <source>
        <dbReference type="SAM" id="MobiDB-lite"/>
    </source>
</evidence>
<accession>A0A7J7II50</accession>
<evidence type="ECO:0000313" key="3">
    <source>
        <dbReference type="Proteomes" id="UP000530660"/>
    </source>
</evidence>
<feature type="compositionally biased region" description="Low complexity" evidence="1">
    <location>
        <begin position="595"/>
        <end position="604"/>
    </location>
</feature>
<sequence length="976" mass="107880">MACSDRLRDNWSNALDSERQPAQEEPLFQALSPTKYNRTQDFTRRTPWEHLVHTLSETAKAVCVEAAANSWAPGSVCLPLGLYLQPRPGKTFAHSDSIHADLAGDQVPAELMLAREEAWRASEPNTIVRLFNASSYWLLRLPNVHDDIDWVSSVLGALFYTIHQSLSDDWSTEDPLGFGLESSPRLPGRPAVIADSRDAERFCSSANSAGTLRTPGRLGDTSSGLESPSSKVRYRCWNRLPVFVQTTRAVTDTTPYYAGIGIAWGFSLVHYELHVQASPPPGVDDLESLYNFFRRCVAHWTDREQWSISDWETQCRLSMTLSYERELEGARLSSAMDTSAGERTSPRLRLALTLRWPLQSLAQYERFEVLEAPECVLWLPSETKPPASPIMDRIGQVNGKVVQPVRLLRLAKHLLKMSRTAPALPSQPSMCSMEQETAPSAEHPAPFLPSLFQRLKDTLEELTREDASDQTDSPTCSPLVHNVDAVSASDLQTVLERVLDLDDDDHADPLTALALEAPWLLTDWACLRALYGICRQYPEVLAWPRTTASEGWFRTDQTTSWATTQQQPSPSLTDNSDLSSEMGGAASGYPEKSSRSAGNASTSSADPWLFPTDKACATHPSAIVKARNVPLEARSRSDAASRGVSGTSLPTSGDQRSARSRCATSLGQLTRRYAPDASPALLSEWPRLSLSEPMRSITVVSEVELPDRYASRERFRPETETFTDRERPSNEDMTSAPNRASPARCAGVAGATGTPVDTKASEPRRGPRRLGGIQTATRAEILSNASGNSDPQQPPMDDSLQAFLEHWTLLLIQACYDQTCALFSTEAQNLSTVRSSFRSTTEACQTLFMVPSRETGVFRAHLEHAIDELEQLLSMLLPAKLLQETLLGRYELVDELLRCGEVSLRSGHTNAALSSNDLLHHLMLNVFGLSEEDVFENPETREYLFDAVTTTGQPNARLLFRLSADACSLATVHETA</sequence>
<dbReference type="AlphaFoldDB" id="A0A7J7II50"/>
<name>A0A7J7II50_9RHOD</name>
<feature type="region of interest" description="Disordered" evidence="1">
    <location>
        <begin position="207"/>
        <end position="226"/>
    </location>
</feature>
<feature type="compositionally biased region" description="Basic and acidic residues" evidence="1">
    <location>
        <begin position="711"/>
        <end position="730"/>
    </location>
</feature>
<protein>
    <submittedName>
        <fullName evidence="2">Uncharacterized protein</fullName>
    </submittedName>
</protein>